<feature type="region of interest" description="Disordered" evidence="2">
    <location>
        <begin position="122"/>
        <end position="143"/>
    </location>
</feature>
<dbReference type="AlphaFoldDB" id="A0ABD3NGN2"/>
<evidence type="ECO:0000313" key="3">
    <source>
        <dbReference type="EMBL" id="KAL3774674.1"/>
    </source>
</evidence>
<reference evidence="3 4" key="1">
    <citation type="submission" date="2024-10" db="EMBL/GenBank/DDBJ databases">
        <title>Updated reference genomes for cyclostephanoid diatoms.</title>
        <authorList>
            <person name="Roberts W.R."/>
            <person name="Alverson A.J."/>
        </authorList>
    </citation>
    <scope>NUCLEOTIDE SEQUENCE [LARGE SCALE GENOMIC DNA]</scope>
    <source>
        <strain evidence="3 4">AJA010-31</strain>
    </source>
</reference>
<gene>
    <name evidence="3" type="ORF">ACHAWO_002537</name>
</gene>
<comment type="caution">
    <text evidence="3">The sequence shown here is derived from an EMBL/GenBank/DDBJ whole genome shotgun (WGS) entry which is preliminary data.</text>
</comment>
<feature type="compositionally biased region" description="Polar residues" evidence="2">
    <location>
        <begin position="122"/>
        <end position="137"/>
    </location>
</feature>
<organism evidence="3 4">
    <name type="scientific">Cyclotella atomus</name>
    <dbReference type="NCBI Taxonomy" id="382360"/>
    <lineage>
        <taxon>Eukaryota</taxon>
        <taxon>Sar</taxon>
        <taxon>Stramenopiles</taxon>
        <taxon>Ochrophyta</taxon>
        <taxon>Bacillariophyta</taxon>
        <taxon>Coscinodiscophyceae</taxon>
        <taxon>Thalassiosirophycidae</taxon>
        <taxon>Stephanodiscales</taxon>
        <taxon>Stephanodiscaceae</taxon>
        <taxon>Cyclotella</taxon>
    </lineage>
</organism>
<dbReference type="PANTHER" id="PTHR47942:SF63">
    <property type="entry name" value="PENTATRICOPEPTIDE REPEAT-CONTAINING PROTEIN"/>
    <property type="match status" value="1"/>
</dbReference>
<dbReference type="InterPro" id="IPR051222">
    <property type="entry name" value="PPR/CCM1_RNA-binding"/>
</dbReference>
<dbReference type="InterPro" id="IPR011990">
    <property type="entry name" value="TPR-like_helical_dom_sf"/>
</dbReference>
<protein>
    <submittedName>
        <fullName evidence="3">Uncharacterized protein</fullName>
    </submittedName>
</protein>
<dbReference type="EMBL" id="JALLPJ020001182">
    <property type="protein sequence ID" value="KAL3774674.1"/>
    <property type="molecule type" value="Genomic_DNA"/>
</dbReference>
<dbReference type="Proteomes" id="UP001530400">
    <property type="component" value="Unassembled WGS sequence"/>
</dbReference>
<keyword evidence="1" id="KW-0677">Repeat</keyword>
<evidence type="ECO:0000313" key="4">
    <source>
        <dbReference type="Proteomes" id="UP001530400"/>
    </source>
</evidence>
<evidence type="ECO:0000256" key="2">
    <source>
        <dbReference type="SAM" id="MobiDB-lite"/>
    </source>
</evidence>
<dbReference type="PANTHER" id="PTHR47942">
    <property type="entry name" value="TETRATRICOPEPTIDE REPEAT (TPR)-LIKE SUPERFAMILY PROTEIN-RELATED"/>
    <property type="match status" value="1"/>
</dbReference>
<proteinExistence type="predicted"/>
<feature type="region of interest" description="Disordered" evidence="2">
    <location>
        <begin position="161"/>
        <end position="185"/>
    </location>
</feature>
<keyword evidence="4" id="KW-1185">Reference proteome</keyword>
<evidence type="ECO:0000256" key="1">
    <source>
        <dbReference type="ARBA" id="ARBA00022737"/>
    </source>
</evidence>
<sequence>MSRAILMDASHSRRRKLCHHSSNIAILIRQSSSGKQTSLTIQSMQSRADELELMTTRRRLNRDDVRNDIWPLLTECAASHPSDGTEKCLEKARLANRLLELCLKEVDGYRIHLWKWLQATNESKDQTQTADQSNSLSDDTDKPGVLQQFYSYIFPLEQPSTQERNAPENDGYNFSPSNHWKQAPHPSKQMYNLAFSSWKNVIESSHSSSSSVNKLDITEKAAHQVSSLLSTMEDDYSSDSEFVKAYNHTADTTKFAPLHVGAALPDITTYGEVMNAWGRCVGSFLRPDINRKAARDDDNFERRLRLEASAMKSIMGLKELMEEGAPSVPEGEVEANDSNARGMQSSVHKRPALDKACYNIILATMARQINPSLQEMRLVIQQMMKRVMHELEHSDIEVNEEDPDSHPSMECFPDVVSYNSLIEARASRAAMFASDLRREHQDVDNDATFRSIVVPHHKWGESSEQGNKPWQHWRHSSDVVSSDQSGRIFTSSEEEAIFAEQVLDEMCNLATLPVRPNIWSYNSVIKAWINTETDRGLQRAILILRALTMAKDGGDHRIEEHSSSVLARLSRWSSKLLGKRMFVNDVDGELEIDDLAFEAETSQRQRQEQSPQHTHFAMNPRMAIFNAAVSGQRQEQPPQQHTHFAMNPRMAIFSAAVSGNGATLQTPEQQNQQPIGPLPHIEPEVSPDLRSFKMILAALERHGTIQAAKLSEDLVNLLEEQFQHLDPDVSLFNLALKAWSKAGKVSNDPKTAIYSAKRTRHLLEKMLVSNGEAYPRPDESSFLMAINSYANAATVLSSSGDYPYSVYEAKQADELLSKMMEQPLHSRQIAVSCCGAVARIWAELSGNPKFPSKYANRAHSVIEKMVGISNGMPLDLLPFNAVLDAWARELAIIEQHQKPESIMAKLSKMHDFLLRMIGQHDKPFNVLPDRSSFNHMIRACYAPFGSNSAKFDHATRRQILDLVLETYSQMNASTQHPDAHTYLHLIKAVNHLVPGDGNNTSDRFKLLKTMFEDCCDHGHLTKTTFWYLVQGPSNYHSFLKMGVSEDYIDLLHSLTGLNKEQLSKMDADTLYTMLPREWSRFGYRVTSLNKNRDKKSYTSR</sequence>
<name>A0ABD3NGN2_9STRA</name>
<dbReference type="Gene3D" id="1.25.40.10">
    <property type="entry name" value="Tetratricopeptide repeat domain"/>
    <property type="match status" value="3"/>
</dbReference>
<accession>A0ABD3NGN2</accession>